<dbReference type="EMBL" id="RRYP01015771">
    <property type="protein sequence ID" value="TNV75354.1"/>
    <property type="molecule type" value="Genomic_DNA"/>
</dbReference>
<dbReference type="InterPro" id="IPR036010">
    <property type="entry name" value="2Fe-2S_ferredoxin-like_sf"/>
</dbReference>
<evidence type="ECO:0000256" key="4">
    <source>
        <dbReference type="ARBA" id="ARBA00023014"/>
    </source>
</evidence>
<evidence type="ECO:0008006" key="8">
    <source>
        <dbReference type="Google" id="ProtNLM"/>
    </source>
</evidence>
<proteinExistence type="predicted"/>
<evidence type="ECO:0000256" key="1">
    <source>
        <dbReference type="ARBA" id="ARBA00022714"/>
    </source>
</evidence>
<reference evidence="6" key="1">
    <citation type="submission" date="2019-06" db="EMBL/GenBank/DDBJ databases">
        <authorList>
            <person name="Zheng W."/>
        </authorList>
    </citation>
    <scope>NUCLEOTIDE SEQUENCE</scope>
    <source>
        <strain evidence="6">QDHG01</strain>
    </source>
</reference>
<evidence type="ECO:0000313" key="6">
    <source>
        <dbReference type="EMBL" id="TNV75354.1"/>
    </source>
</evidence>
<protein>
    <recommendedName>
        <fullName evidence="8">Ferredoxin</fullName>
    </recommendedName>
</protein>
<comment type="caution">
    <text evidence="6">The sequence shown here is derived from an EMBL/GenBank/DDBJ whole genome shotgun (WGS) entry which is preliminary data.</text>
</comment>
<keyword evidence="2" id="KW-0479">Metal-binding</keyword>
<dbReference type="PANTHER" id="PTHR23426:SF65">
    <property type="entry name" value="FERREDOXIN-2, MITOCHONDRIAL"/>
    <property type="match status" value="1"/>
</dbReference>
<dbReference type="Proteomes" id="UP000785679">
    <property type="component" value="Unassembled WGS sequence"/>
</dbReference>
<organism evidence="6 7">
    <name type="scientific">Halteria grandinella</name>
    <dbReference type="NCBI Taxonomy" id="5974"/>
    <lineage>
        <taxon>Eukaryota</taxon>
        <taxon>Sar</taxon>
        <taxon>Alveolata</taxon>
        <taxon>Ciliophora</taxon>
        <taxon>Intramacronucleata</taxon>
        <taxon>Spirotrichea</taxon>
        <taxon>Stichotrichia</taxon>
        <taxon>Sporadotrichida</taxon>
        <taxon>Halteriidae</taxon>
        <taxon>Halteria</taxon>
    </lineage>
</organism>
<dbReference type="InterPro" id="IPR001055">
    <property type="entry name" value="Adrenodoxin-like"/>
</dbReference>
<evidence type="ECO:0000256" key="2">
    <source>
        <dbReference type="ARBA" id="ARBA00022723"/>
    </source>
</evidence>
<dbReference type="InterPro" id="IPR012675">
    <property type="entry name" value="Beta-grasp_dom_sf"/>
</dbReference>
<name>A0A8J8NIM2_HALGN</name>
<dbReference type="GO" id="GO:0009055">
    <property type="term" value="F:electron transfer activity"/>
    <property type="evidence" value="ECO:0007669"/>
    <property type="project" value="TreeGrafter"/>
</dbReference>
<dbReference type="Gene3D" id="3.10.20.30">
    <property type="match status" value="1"/>
</dbReference>
<dbReference type="SUPFAM" id="SSF54292">
    <property type="entry name" value="2Fe-2S ferredoxin-like"/>
    <property type="match status" value="1"/>
</dbReference>
<dbReference type="GO" id="GO:0046872">
    <property type="term" value="F:metal ion binding"/>
    <property type="evidence" value="ECO:0007669"/>
    <property type="project" value="UniProtKB-KW"/>
</dbReference>
<evidence type="ECO:0000313" key="7">
    <source>
        <dbReference type="Proteomes" id="UP000785679"/>
    </source>
</evidence>
<keyword evidence="7" id="KW-1185">Reference proteome</keyword>
<keyword evidence="4" id="KW-0411">Iron-sulfur</keyword>
<keyword evidence="1" id="KW-0001">2Fe-2S</keyword>
<keyword evidence="3" id="KW-0408">Iron</keyword>
<accession>A0A8J8NIM2</accession>
<sequence length="150" mass="16507">MRKLLTSGNLTHISSRSLFGLFGGSKIPEVTFTVFAEGQASQKHLVKAKEGANLMDTLNDSSIKDISVFGICDKQLACLSCRINISKSCYPKLAKITEDEQDVLDELGALLKPGQTRMSCQLKVSKEMEGCEIEIPRTAFGLYEKLTKDD</sequence>
<dbReference type="PANTHER" id="PTHR23426">
    <property type="entry name" value="FERREDOXIN/ADRENODOXIN"/>
    <property type="match status" value="1"/>
</dbReference>
<dbReference type="GO" id="GO:0051537">
    <property type="term" value="F:2 iron, 2 sulfur cluster binding"/>
    <property type="evidence" value="ECO:0007669"/>
    <property type="project" value="UniProtKB-KW"/>
</dbReference>
<comment type="cofactor">
    <cofactor evidence="5">
        <name>[2Fe-2S] cluster</name>
        <dbReference type="ChEBI" id="CHEBI:190135"/>
    </cofactor>
</comment>
<gene>
    <name evidence="6" type="ORF">FGO68_gene761</name>
</gene>
<evidence type="ECO:0000256" key="3">
    <source>
        <dbReference type="ARBA" id="ARBA00023004"/>
    </source>
</evidence>
<dbReference type="OrthoDB" id="268593at2759"/>
<dbReference type="GO" id="GO:0140647">
    <property type="term" value="P:P450-containing electron transport chain"/>
    <property type="evidence" value="ECO:0007669"/>
    <property type="project" value="InterPro"/>
</dbReference>
<dbReference type="AlphaFoldDB" id="A0A8J8NIM2"/>
<evidence type="ECO:0000256" key="5">
    <source>
        <dbReference type="ARBA" id="ARBA00034078"/>
    </source>
</evidence>